<evidence type="ECO:0000313" key="9">
    <source>
        <dbReference type="Proteomes" id="UP000824136"/>
    </source>
</evidence>
<evidence type="ECO:0000313" key="8">
    <source>
        <dbReference type="EMBL" id="HIT58218.1"/>
    </source>
</evidence>
<reference evidence="8" key="1">
    <citation type="submission" date="2020-10" db="EMBL/GenBank/DDBJ databases">
        <authorList>
            <person name="Gilroy R."/>
        </authorList>
    </citation>
    <scope>NUCLEOTIDE SEQUENCE</scope>
    <source>
        <strain evidence="8">CHK33-4379</strain>
    </source>
</reference>
<dbReference type="Pfam" id="PF00467">
    <property type="entry name" value="KOW"/>
    <property type="match status" value="1"/>
</dbReference>
<dbReference type="PROSITE" id="PS01108">
    <property type="entry name" value="RIBOSOMAL_L24"/>
    <property type="match status" value="1"/>
</dbReference>
<dbReference type="GO" id="GO:0005840">
    <property type="term" value="C:ribosome"/>
    <property type="evidence" value="ECO:0007669"/>
    <property type="project" value="UniProtKB-KW"/>
</dbReference>
<reference evidence="8" key="2">
    <citation type="journal article" date="2021" name="PeerJ">
        <title>Extensive microbial diversity within the chicken gut microbiome revealed by metagenomics and culture.</title>
        <authorList>
            <person name="Gilroy R."/>
            <person name="Ravi A."/>
            <person name="Getino M."/>
            <person name="Pursley I."/>
            <person name="Horton D.L."/>
            <person name="Alikhan N.F."/>
            <person name="Baker D."/>
            <person name="Gharbi K."/>
            <person name="Hall N."/>
            <person name="Watson M."/>
            <person name="Adriaenssens E.M."/>
            <person name="Foster-Nyarko E."/>
            <person name="Jarju S."/>
            <person name="Secka A."/>
            <person name="Antonio M."/>
            <person name="Oren A."/>
            <person name="Chaudhuri R.R."/>
            <person name="La Ragione R."/>
            <person name="Hildebrand F."/>
            <person name="Pallen M.J."/>
        </authorList>
    </citation>
    <scope>NUCLEOTIDE SEQUENCE</scope>
    <source>
        <strain evidence="8">CHK33-4379</strain>
    </source>
</reference>
<dbReference type="InterPro" id="IPR005824">
    <property type="entry name" value="KOW"/>
</dbReference>
<dbReference type="SMART" id="SM00739">
    <property type="entry name" value="KOW"/>
    <property type="match status" value="1"/>
</dbReference>
<dbReference type="SUPFAM" id="SSF50104">
    <property type="entry name" value="Translation proteins SH3-like domain"/>
    <property type="match status" value="1"/>
</dbReference>
<dbReference type="PANTHER" id="PTHR12903">
    <property type="entry name" value="MITOCHONDRIAL RIBOSOMAL PROTEIN L24"/>
    <property type="match status" value="1"/>
</dbReference>
<dbReference type="InterPro" id="IPR005825">
    <property type="entry name" value="Ribosomal_uL24_CS"/>
</dbReference>
<evidence type="ECO:0000256" key="6">
    <source>
        <dbReference type="RuleBase" id="RU003477"/>
    </source>
</evidence>
<dbReference type="CDD" id="cd06089">
    <property type="entry name" value="KOW_RPL26"/>
    <property type="match status" value="1"/>
</dbReference>
<dbReference type="InterPro" id="IPR057264">
    <property type="entry name" value="Ribosomal_uL24_C"/>
</dbReference>
<keyword evidence="5" id="KW-0699">rRNA-binding</keyword>
<dbReference type="EMBL" id="DVLL01000003">
    <property type="protein sequence ID" value="HIT58218.1"/>
    <property type="molecule type" value="Genomic_DNA"/>
</dbReference>
<dbReference type="InterPro" id="IPR008991">
    <property type="entry name" value="Translation_prot_SH3-like_sf"/>
</dbReference>
<protein>
    <recommendedName>
        <fullName evidence="4 5">Large ribosomal subunit protein uL24</fullName>
    </recommendedName>
</protein>
<evidence type="ECO:0000256" key="2">
    <source>
        <dbReference type="ARBA" id="ARBA00022980"/>
    </source>
</evidence>
<comment type="subunit">
    <text evidence="5">Part of the 50S ribosomal subunit.</text>
</comment>
<keyword evidence="5" id="KW-0694">RNA-binding</keyword>
<comment type="similarity">
    <text evidence="1 5 6">Belongs to the universal ribosomal protein uL24 family.</text>
</comment>
<comment type="function">
    <text evidence="5">One of the proteins that surrounds the polypeptide exit tunnel on the outside of the subunit.</text>
</comment>
<accession>A0A9D1GT18</accession>
<comment type="caution">
    <text evidence="8">The sequence shown here is derived from an EMBL/GenBank/DDBJ whole genome shotgun (WGS) entry which is preliminary data.</text>
</comment>
<proteinExistence type="inferred from homology"/>
<evidence type="ECO:0000256" key="4">
    <source>
        <dbReference type="ARBA" id="ARBA00035206"/>
    </source>
</evidence>
<sequence length="106" mass="11325">MNKIHVKTGDSVVILSGKDKGKHGKVLAVSPKEGKVIVEGCNIATKAVKPRRRGETGGIVKAEAAMYSSKVALLCPKCNHATRYGVKLDEEGNKVRVCKHCGAEIK</sequence>
<evidence type="ECO:0000256" key="5">
    <source>
        <dbReference type="HAMAP-Rule" id="MF_01326"/>
    </source>
</evidence>
<dbReference type="AlphaFoldDB" id="A0A9D1GT18"/>
<dbReference type="GO" id="GO:1990904">
    <property type="term" value="C:ribonucleoprotein complex"/>
    <property type="evidence" value="ECO:0007669"/>
    <property type="project" value="UniProtKB-KW"/>
</dbReference>
<dbReference type="Pfam" id="PF17136">
    <property type="entry name" value="ribosomal_L24"/>
    <property type="match status" value="1"/>
</dbReference>
<dbReference type="InterPro" id="IPR041988">
    <property type="entry name" value="Ribosomal_uL24_KOW"/>
</dbReference>
<organism evidence="8 9">
    <name type="scientific">Candidatus Faeciplasma pullistercoris</name>
    <dbReference type="NCBI Taxonomy" id="2840800"/>
    <lineage>
        <taxon>Bacteria</taxon>
        <taxon>Bacillati</taxon>
        <taxon>Bacillota</taxon>
        <taxon>Clostridia</taxon>
        <taxon>Eubacteriales</taxon>
        <taxon>Oscillospiraceae</taxon>
        <taxon>Oscillospiraceae incertae sedis</taxon>
        <taxon>Candidatus Faeciplasma</taxon>
    </lineage>
</organism>
<dbReference type="Proteomes" id="UP000824136">
    <property type="component" value="Unassembled WGS sequence"/>
</dbReference>
<evidence type="ECO:0000259" key="7">
    <source>
        <dbReference type="SMART" id="SM00739"/>
    </source>
</evidence>
<evidence type="ECO:0000256" key="3">
    <source>
        <dbReference type="ARBA" id="ARBA00023274"/>
    </source>
</evidence>
<dbReference type="NCBIfam" id="TIGR01079">
    <property type="entry name" value="rplX_bact"/>
    <property type="match status" value="1"/>
</dbReference>
<dbReference type="InterPro" id="IPR014722">
    <property type="entry name" value="Rib_uL2_dom2"/>
</dbReference>
<dbReference type="GO" id="GO:0006412">
    <property type="term" value="P:translation"/>
    <property type="evidence" value="ECO:0007669"/>
    <property type="project" value="UniProtKB-UniRule"/>
</dbReference>
<feature type="domain" description="KOW" evidence="7">
    <location>
        <begin position="5"/>
        <end position="32"/>
    </location>
</feature>
<keyword evidence="2 5" id="KW-0689">Ribosomal protein</keyword>
<gene>
    <name evidence="5" type="primary">rplX</name>
    <name evidence="8" type="ORF">IAC39_00605</name>
</gene>
<evidence type="ECO:0000256" key="1">
    <source>
        <dbReference type="ARBA" id="ARBA00010618"/>
    </source>
</evidence>
<comment type="function">
    <text evidence="5">One of two assembly initiator proteins, it binds directly to the 5'-end of the 23S rRNA, where it nucleates assembly of the 50S subunit.</text>
</comment>
<dbReference type="GO" id="GO:0003735">
    <property type="term" value="F:structural constituent of ribosome"/>
    <property type="evidence" value="ECO:0007669"/>
    <property type="project" value="InterPro"/>
</dbReference>
<dbReference type="GO" id="GO:0019843">
    <property type="term" value="F:rRNA binding"/>
    <property type="evidence" value="ECO:0007669"/>
    <property type="project" value="UniProtKB-UniRule"/>
</dbReference>
<dbReference type="Gene3D" id="2.30.30.30">
    <property type="match status" value="1"/>
</dbReference>
<dbReference type="HAMAP" id="MF_01326_B">
    <property type="entry name" value="Ribosomal_uL24_B"/>
    <property type="match status" value="1"/>
</dbReference>
<name>A0A9D1GT18_9FIRM</name>
<dbReference type="InterPro" id="IPR003256">
    <property type="entry name" value="Ribosomal_uL24"/>
</dbReference>
<keyword evidence="3 5" id="KW-0687">Ribonucleoprotein</keyword>